<proteinExistence type="predicted"/>
<feature type="compositionally biased region" description="Basic and acidic residues" evidence="1">
    <location>
        <begin position="18"/>
        <end position="31"/>
    </location>
</feature>
<name>A0AAV9RBR5_9TELE</name>
<accession>A0AAV9RBR5</accession>
<comment type="caution">
    <text evidence="2">The sequence shown here is derived from an EMBL/GenBank/DDBJ whole genome shotgun (WGS) entry which is preliminary data.</text>
</comment>
<feature type="compositionally biased region" description="Gly residues" evidence="1">
    <location>
        <begin position="1"/>
        <end position="15"/>
    </location>
</feature>
<evidence type="ECO:0000313" key="2">
    <source>
        <dbReference type="EMBL" id="KAK5606274.1"/>
    </source>
</evidence>
<keyword evidence="3" id="KW-1185">Reference proteome</keyword>
<reference evidence="2 3" key="1">
    <citation type="submission" date="2021-06" db="EMBL/GenBank/DDBJ databases">
        <authorList>
            <person name="Palmer J.M."/>
        </authorList>
    </citation>
    <scope>NUCLEOTIDE SEQUENCE [LARGE SCALE GENOMIC DNA]</scope>
    <source>
        <strain evidence="2 3">MEX-2019</strain>
        <tissue evidence="2">Muscle</tissue>
    </source>
</reference>
<gene>
    <name evidence="2" type="ORF">CRENBAI_024239</name>
</gene>
<protein>
    <submittedName>
        <fullName evidence="2">Uncharacterized protein</fullName>
    </submittedName>
</protein>
<feature type="compositionally biased region" description="Basic and acidic residues" evidence="1">
    <location>
        <begin position="39"/>
        <end position="59"/>
    </location>
</feature>
<dbReference type="AlphaFoldDB" id="A0AAV9RBR5"/>
<sequence>MTRCGGGRCANGGDGGEIDDKGKEHGREKGTVEYLMCGDMRKESEVQMEEGNRSSEKHRAGAASEADVEQKMGGNEENMELESSGLLTRRSKRKNAVAATQSRIGQLSALYGSWSRLMAWWMYGGGCMETPGNIHGPI</sequence>
<dbReference type="Proteomes" id="UP001311232">
    <property type="component" value="Unassembled WGS sequence"/>
</dbReference>
<evidence type="ECO:0000313" key="3">
    <source>
        <dbReference type="Proteomes" id="UP001311232"/>
    </source>
</evidence>
<feature type="region of interest" description="Disordered" evidence="1">
    <location>
        <begin position="1"/>
        <end position="92"/>
    </location>
</feature>
<dbReference type="EMBL" id="JAHHUM010002091">
    <property type="protein sequence ID" value="KAK5606274.1"/>
    <property type="molecule type" value="Genomic_DNA"/>
</dbReference>
<evidence type="ECO:0000256" key="1">
    <source>
        <dbReference type="SAM" id="MobiDB-lite"/>
    </source>
</evidence>
<organism evidence="2 3">
    <name type="scientific">Crenichthys baileyi</name>
    <name type="common">White River springfish</name>
    <dbReference type="NCBI Taxonomy" id="28760"/>
    <lineage>
        <taxon>Eukaryota</taxon>
        <taxon>Metazoa</taxon>
        <taxon>Chordata</taxon>
        <taxon>Craniata</taxon>
        <taxon>Vertebrata</taxon>
        <taxon>Euteleostomi</taxon>
        <taxon>Actinopterygii</taxon>
        <taxon>Neopterygii</taxon>
        <taxon>Teleostei</taxon>
        <taxon>Neoteleostei</taxon>
        <taxon>Acanthomorphata</taxon>
        <taxon>Ovalentaria</taxon>
        <taxon>Atherinomorphae</taxon>
        <taxon>Cyprinodontiformes</taxon>
        <taxon>Goodeidae</taxon>
        <taxon>Crenichthys</taxon>
    </lineage>
</organism>